<evidence type="ECO:0000313" key="3">
    <source>
        <dbReference type="RefSeq" id="XP_033455579.1"/>
    </source>
</evidence>
<dbReference type="Proteomes" id="UP000504637">
    <property type="component" value="Unplaced"/>
</dbReference>
<keyword evidence="1" id="KW-1133">Transmembrane helix</keyword>
<keyword evidence="1" id="KW-0812">Transmembrane</keyword>
<protein>
    <submittedName>
        <fullName evidence="3">Uncharacterized protein</fullName>
    </submittedName>
</protein>
<evidence type="ECO:0000256" key="1">
    <source>
        <dbReference type="SAM" id="Phobius"/>
    </source>
</evidence>
<feature type="transmembrane region" description="Helical" evidence="1">
    <location>
        <begin position="20"/>
        <end position="42"/>
    </location>
</feature>
<gene>
    <name evidence="3" type="ORF">K489DRAFT_91020</name>
</gene>
<proteinExistence type="predicted"/>
<dbReference type="GeneID" id="54366836"/>
<keyword evidence="2" id="KW-1185">Reference proteome</keyword>
<reference evidence="3" key="3">
    <citation type="submission" date="2025-08" db="UniProtKB">
        <authorList>
            <consortium name="RefSeq"/>
        </authorList>
    </citation>
    <scope>IDENTIFICATION</scope>
    <source>
        <strain evidence="3">CBS 342.82</strain>
    </source>
</reference>
<dbReference type="RefSeq" id="XP_033455579.1">
    <property type="nucleotide sequence ID" value="XM_033609035.1"/>
</dbReference>
<keyword evidence="1" id="KW-0472">Membrane</keyword>
<evidence type="ECO:0000313" key="2">
    <source>
        <dbReference type="Proteomes" id="UP000504637"/>
    </source>
</evidence>
<sequence>MRLESLWMKEGRLDGTDGRIGAISMLVLFQPFSIFYCTHILLTRQSSVTTTAVNSNLLCRKHAEGNPSGHCSCAIANGICC</sequence>
<organism evidence="3">
    <name type="scientific">Dissoconium aciculare CBS 342.82</name>
    <dbReference type="NCBI Taxonomy" id="1314786"/>
    <lineage>
        <taxon>Eukaryota</taxon>
        <taxon>Fungi</taxon>
        <taxon>Dikarya</taxon>
        <taxon>Ascomycota</taxon>
        <taxon>Pezizomycotina</taxon>
        <taxon>Dothideomycetes</taxon>
        <taxon>Dothideomycetidae</taxon>
        <taxon>Mycosphaerellales</taxon>
        <taxon>Dissoconiaceae</taxon>
        <taxon>Dissoconium</taxon>
    </lineage>
</organism>
<accession>A0A6J3LSD4</accession>
<dbReference type="AlphaFoldDB" id="A0A6J3LSD4"/>
<name>A0A6J3LSD4_9PEZI</name>
<reference evidence="3" key="1">
    <citation type="submission" date="2020-01" db="EMBL/GenBank/DDBJ databases">
        <authorList>
            <consortium name="DOE Joint Genome Institute"/>
            <person name="Haridas S."/>
            <person name="Albert R."/>
            <person name="Binder M."/>
            <person name="Bloem J."/>
            <person name="Labutti K."/>
            <person name="Salamov A."/>
            <person name="Andreopoulos B."/>
            <person name="Baker S.E."/>
            <person name="Barry K."/>
            <person name="Bills G."/>
            <person name="Bluhm B.H."/>
            <person name="Cannon C."/>
            <person name="Castanera R."/>
            <person name="Culley D.E."/>
            <person name="Daum C."/>
            <person name="Ezra D."/>
            <person name="Gonzalez J.B."/>
            <person name="Henrissat B."/>
            <person name="Kuo A."/>
            <person name="Liang C."/>
            <person name="Lipzen A."/>
            <person name="Lutzoni F."/>
            <person name="Magnuson J."/>
            <person name="Mondo S."/>
            <person name="Nolan M."/>
            <person name="Ohm R."/>
            <person name="Pangilinan J."/>
            <person name="Park H.-J."/>
            <person name="Ramirez L."/>
            <person name="Alfaro M."/>
            <person name="Sun H."/>
            <person name="Tritt A."/>
            <person name="Yoshinaga Y."/>
            <person name="Zwiers L.-H."/>
            <person name="Turgeon B.G."/>
            <person name="Goodwin S.B."/>
            <person name="Spatafora J.W."/>
            <person name="Crous P.W."/>
            <person name="Grigoriev I.V."/>
        </authorList>
    </citation>
    <scope>NUCLEOTIDE SEQUENCE</scope>
    <source>
        <strain evidence="3">CBS 342.82</strain>
    </source>
</reference>
<reference evidence="3" key="2">
    <citation type="submission" date="2020-04" db="EMBL/GenBank/DDBJ databases">
        <authorList>
            <consortium name="NCBI Genome Project"/>
        </authorList>
    </citation>
    <scope>NUCLEOTIDE SEQUENCE</scope>
    <source>
        <strain evidence="3">CBS 342.82</strain>
    </source>
</reference>